<keyword evidence="2" id="KW-0812">Transmembrane</keyword>
<feature type="domain" description="DUF4190" evidence="3">
    <location>
        <begin position="34"/>
        <end position="95"/>
    </location>
</feature>
<dbReference type="AlphaFoldDB" id="A0A975T3N2"/>
<gene>
    <name evidence="4" type="ORF">KRR39_11455</name>
</gene>
<feature type="region of interest" description="Disordered" evidence="1">
    <location>
        <begin position="1"/>
        <end position="24"/>
    </location>
</feature>
<dbReference type="RefSeq" id="WP_216942124.1">
    <property type="nucleotide sequence ID" value="NZ_CP077062.1"/>
</dbReference>
<keyword evidence="2" id="KW-0472">Membrane</keyword>
<proteinExistence type="predicted"/>
<evidence type="ECO:0000313" key="4">
    <source>
        <dbReference type="EMBL" id="QWZ10278.1"/>
    </source>
</evidence>
<dbReference type="EMBL" id="CP077062">
    <property type="protein sequence ID" value="QWZ10278.1"/>
    <property type="molecule type" value="Genomic_DNA"/>
</dbReference>
<feature type="transmembrane region" description="Helical" evidence="2">
    <location>
        <begin position="79"/>
        <end position="105"/>
    </location>
</feature>
<dbReference type="KEGG" id="nps:KRR39_11455"/>
<evidence type="ECO:0000256" key="1">
    <source>
        <dbReference type="SAM" id="MobiDB-lite"/>
    </source>
</evidence>
<dbReference type="Proteomes" id="UP000683575">
    <property type="component" value="Chromosome"/>
</dbReference>
<keyword evidence="5" id="KW-1185">Reference proteome</keyword>
<feature type="transmembrane region" description="Helical" evidence="2">
    <location>
        <begin position="34"/>
        <end position="58"/>
    </location>
</feature>
<keyword evidence="2" id="KW-1133">Transmembrane helix</keyword>
<evidence type="ECO:0000256" key="2">
    <source>
        <dbReference type="SAM" id="Phobius"/>
    </source>
</evidence>
<sequence length="114" mass="11191">MSYSAPPPPGQSGPPGYGDQYGGGYVQPGNNPKAVWALVTGLLGLLCCGPVGIAGIVLGNSAKREIDAAGGAQTGRGMAQAGVVLGIIAVVWTVIALVLFVTGVLSLPSSSTSP</sequence>
<feature type="compositionally biased region" description="Gly residues" evidence="1">
    <location>
        <begin position="13"/>
        <end position="24"/>
    </location>
</feature>
<evidence type="ECO:0000313" key="5">
    <source>
        <dbReference type="Proteomes" id="UP000683575"/>
    </source>
</evidence>
<accession>A0A975T3N2</accession>
<evidence type="ECO:0000259" key="3">
    <source>
        <dbReference type="Pfam" id="PF13828"/>
    </source>
</evidence>
<organism evidence="4 5">
    <name type="scientific">Nocardioides panacis</name>
    <dbReference type="NCBI Taxonomy" id="2849501"/>
    <lineage>
        <taxon>Bacteria</taxon>
        <taxon>Bacillati</taxon>
        <taxon>Actinomycetota</taxon>
        <taxon>Actinomycetes</taxon>
        <taxon>Propionibacteriales</taxon>
        <taxon>Nocardioidaceae</taxon>
        <taxon>Nocardioides</taxon>
    </lineage>
</organism>
<dbReference type="InterPro" id="IPR025241">
    <property type="entry name" value="DUF4190"/>
</dbReference>
<dbReference type="Pfam" id="PF13828">
    <property type="entry name" value="DUF4190"/>
    <property type="match status" value="1"/>
</dbReference>
<name>A0A975T3N2_9ACTN</name>
<reference evidence="4" key="1">
    <citation type="submission" date="2021-06" db="EMBL/GenBank/DDBJ databases">
        <title>Complete genome sequence of Nocardioides sp. G188.</title>
        <authorList>
            <person name="Im W.-T."/>
        </authorList>
    </citation>
    <scope>NUCLEOTIDE SEQUENCE</scope>
    <source>
        <strain evidence="4">G188</strain>
    </source>
</reference>
<protein>
    <submittedName>
        <fullName evidence="4">DUF4190 domain-containing protein</fullName>
    </submittedName>
</protein>
<feature type="compositionally biased region" description="Pro residues" evidence="1">
    <location>
        <begin position="1"/>
        <end position="12"/>
    </location>
</feature>